<dbReference type="OrthoDB" id="6114847at2"/>
<keyword evidence="3" id="KW-0597">Phosphoprotein</keyword>
<dbReference type="SUPFAM" id="SSF55874">
    <property type="entry name" value="ATPase domain of HSP90 chaperone/DNA topoisomerase II/histidine kinase"/>
    <property type="match status" value="1"/>
</dbReference>
<evidence type="ECO:0000256" key="4">
    <source>
        <dbReference type="ARBA" id="ARBA00022679"/>
    </source>
</evidence>
<name>A0A844B6Y6_9BURK</name>
<dbReference type="InterPro" id="IPR003594">
    <property type="entry name" value="HATPase_dom"/>
</dbReference>
<keyword evidence="7" id="KW-0472">Membrane</keyword>
<dbReference type="InterPro" id="IPR004358">
    <property type="entry name" value="Sig_transdc_His_kin-like_C"/>
</dbReference>
<dbReference type="SMART" id="SM00388">
    <property type="entry name" value="HisKA"/>
    <property type="match status" value="1"/>
</dbReference>
<evidence type="ECO:0000256" key="1">
    <source>
        <dbReference type="ARBA" id="ARBA00000085"/>
    </source>
</evidence>
<dbReference type="InterPro" id="IPR036097">
    <property type="entry name" value="HisK_dim/P_sf"/>
</dbReference>
<dbReference type="InterPro" id="IPR003661">
    <property type="entry name" value="HisK_dim/P_dom"/>
</dbReference>
<dbReference type="PANTHER" id="PTHR43711">
    <property type="entry name" value="TWO-COMPONENT HISTIDINE KINASE"/>
    <property type="match status" value="1"/>
</dbReference>
<feature type="transmembrane region" description="Helical" evidence="7">
    <location>
        <begin position="141"/>
        <end position="158"/>
    </location>
</feature>
<keyword evidence="5 9" id="KW-0418">Kinase</keyword>
<dbReference type="EC" id="2.7.13.3" evidence="2"/>
<keyword evidence="7" id="KW-1133">Transmembrane helix</keyword>
<reference evidence="9 10" key="1">
    <citation type="submission" date="2019-11" db="EMBL/GenBank/DDBJ databases">
        <title>Caenimonas koreensis gen. nov., sp. nov., isolated from activated sludge.</title>
        <authorList>
            <person name="Seung H.R."/>
        </authorList>
    </citation>
    <scope>NUCLEOTIDE SEQUENCE [LARGE SCALE GENOMIC DNA]</scope>
    <source>
        <strain evidence="9 10">EMB320</strain>
    </source>
</reference>
<feature type="domain" description="Histidine kinase" evidence="8">
    <location>
        <begin position="284"/>
        <end position="494"/>
    </location>
</feature>
<dbReference type="Pfam" id="PF02518">
    <property type="entry name" value="HATPase_c"/>
    <property type="match status" value="1"/>
</dbReference>
<dbReference type="InterPro" id="IPR005467">
    <property type="entry name" value="His_kinase_dom"/>
</dbReference>
<keyword evidence="6" id="KW-0902">Two-component regulatory system</keyword>
<dbReference type="InterPro" id="IPR050736">
    <property type="entry name" value="Sensor_HK_Regulatory"/>
</dbReference>
<comment type="catalytic activity">
    <reaction evidence="1">
        <text>ATP + protein L-histidine = ADP + protein N-phospho-L-histidine.</text>
        <dbReference type="EC" id="2.7.13.3"/>
    </reaction>
</comment>
<dbReference type="SMART" id="SM00387">
    <property type="entry name" value="HATPase_c"/>
    <property type="match status" value="1"/>
</dbReference>
<evidence type="ECO:0000256" key="5">
    <source>
        <dbReference type="ARBA" id="ARBA00022777"/>
    </source>
</evidence>
<organism evidence="9 10">
    <name type="scientific">Caenimonas koreensis DSM 17982</name>
    <dbReference type="NCBI Taxonomy" id="1121255"/>
    <lineage>
        <taxon>Bacteria</taxon>
        <taxon>Pseudomonadati</taxon>
        <taxon>Pseudomonadota</taxon>
        <taxon>Betaproteobacteria</taxon>
        <taxon>Burkholderiales</taxon>
        <taxon>Comamonadaceae</taxon>
        <taxon>Caenimonas</taxon>
    </lineage>
</organism>
<dbReference type="Proteomes" id="UP000487350">
    <property type="component" value="Unassembled WGS sequence"/>
</dbReference>
<keyword evidence="4" id="KW-0808">Transferase</keyword>
<dbReference type="EMBL" id="WJBU01000002">
    <property type="protein sequence ID" value="MRD46311.1"/>
    <property type="molecule type" value="Genomic_DNA"/>
</dbReference>
<evidence type="ECO:0000313" key="10">
    <source>
        <dbReference type="Proteomes" id="UP000487350"/>
    </source>
</evidence>
<evidence type="ECO:0000313" key="9">
    <source>
        <dbReference type="EMBL" id="MRD46311.1"/>
    </source>
</evidence>
<dbReference type="Pfam" id="PF00512">
    <property type="entry name" value="HisKA"/>
    <property type="match status" value="1"/>
</dbReference>
<dbReference type="PROSITE" id="PS50109">
    <property type="entry name" value="HIS_KIN"/>
    <property type="match status" value="1"/>
</dbReference>
<gene>
    <name evidence="9" type="ORF">GHT07_03410</name>
</gene>
<evidence type="ECO:0000256" key="2">
    <source>
        <dbReference type="ARBA" id="ARBA00012438"/>
    </source>
</evidence>
<dbReference type="InterPro" id="IPR036890">
    <property type="entry name" value="HATPase_C_sf"/>
</dbReference>
<evidence type="ECO:0000259" key="8">
    <source>
        <dbReference type="PROSITE" id="PS50109"/>
    </source>
</evidence>
<keyword evidence="7" id="KW-0812">Transmembrane</keyword>
<evidence type="ECO:0000256" key="7">
    <source>
        <dbReference type="SAM" id="Phobius"/>
    </source>
</evidence>
<dbReference type="GO" id="GO:0000155">
    <property type="term" value="F:phosphorelay sensor kinase activity"/>
    <property type="evidence" value="ECO:0007669"/>
    <property type="project" value="InterPro"/>
</dbReference>
<feature type="transmembrane region" description="Helical" evidence="7">
    <location>
        <begin position="220"/>
        <end position="236"/>
    </location>
</feature>
<evidence type="ECO:0000256" key="3">
    <source>
        <dbReference type="ARBA" id="ARBA00022553"/>
    </source>
</evidence>
<dbReference type="PRINTS" id="PR00344">
    <property type="entry name" value="BCTRLSENSOR"/>
</dbReference>
<dbReference type="AlphaFoldDB" id="A0A844B6Y6"/>
<keyword evidence="10" id="KW-1185">Reference proteome</keyword>
<feature type="transmembrane region" description="Helical" evidence="7">
    <location>
        <begin position="167"/>
        <end position="185"/>
    </location>
</feature>
<feature type="transmembrane region" description="Helical" evidence="7">
    <location>
        <begin position="99"/>
        <end position="121"/>
    </location>
</feature>
<dbReference type="Gene3D" id="1.10.287.130">
    <property type="match status" value="1"/>
</dbReference>
<proteinExistence type="predicted"/>
<dbReference type="CDD" id="cd00082">
    <property type="entry name" value="HisKA"/>
    <property type="match status" value="1"/>
</dbReference>
<evidence type="ECO:0000256" key="6">
    <source>
        <dbReference type="ARBA" id="ARBA00023012"/>
    </source>
</evidence>
<dbReference type="Gene3D" id="3.30.565.10">
    <property type="entry name" value="Histidine kinase-like ATPase, C-terminal domain"/>
    <property type="match status" value="1"/>
</dbReference>
<sequence length="513" mass="56570">MPSLFLPAWCALASCSRASISHISSPEHKPARSGRLATGACPVKPEIPPAIATPAESRWVESELIRSLMRTARNTQVASLVLIPVFLSVLWNDAPLGSLVLWSLAALAIVGARFWVIRRYVQHVMAAGADAHLAFFERYQLLWPASAMVWGLSTLLYFDRASLDDQFVCWLVLAGLAMFSINSLSSHLRTVRRYLDVLAGTALAVMLWRIGVELQFGGPAYHYWIIALLGIFWQVLRQAGLRLHITHRKNFELQFRNSQLIDSLTRQTQAALDAVEIKNRFLASAAHDLRQPVHALGLYADWLGSEPELVHQLAPKIVESTKAVNALFDSLFDMVRLDSGKIKLNIEPVDLPRLLHDLELQYRPLAEARGLQFRVHATPGTVMSDPILLSRIVGNLVSNAVKYTPHGGVLLASRSSARGCRIEVWDTGLGIAPVHQREIFREFYKVPGHAGTEDGFGLGLYIVARLATILGHPVGLASRVGKGTVFRLLLKPTNPQDAADRAAASVAQLVNMP</sequence>
<protein>
    <recommendedName>
        <fullName evidence="2">histidine kinase</fullName>
        <ecNumber evidence="2">2.7.13.3</ecNumber>
    </recommendedName>
</protein>
<dbReference type="SUPFAM" id="SSF47384">
    <property type="entry name" value="Homodimeric domain of signal transducing histidine kinase"/>
    <property type="match status" value="1"/>
</dbReference>
<comment type="caution">
    <text evidence="9">The sequence shown here is derived from an EMBL/GenBank/DDBJ whole genome shotgun (WGS) entry which is preliminary data.</text>
</comment>
<accession>A0A844B6Y6</accession>
<dbReference type="PANTHER" id="PTHR43711:SF1">
    <property type="entry name" value="HISTIDINE KINASE 1"/>
    <property type="match status" value="1"/>
</dbReference>